<name>A0A0D2D1G3_9EURO</name>
<keyword evidence="1" id="KW-0175">Coiled coil</keyword>
<sequence length="124" mass="14126">MRAFAISRAMRSSVLRQKPGLWQTRSLNPTRSLRQTAPQSTSSSSSSTNGAPEKPINFYSTHGRAFFKAITLAFLTYQIAYWAWLTLETEEIKDQKTRQIKSLEQEVRLLDESRKSENPSLGKS</sequence>
<feature type="region of interest" description="Disordered" evidence="2">
    <location>
        <begin position="20"/>
        <end position="55"/>
    </location>
</feature>
<dbReference type="OrthoDB" id="4119406at2759"/>
<feature type="compositionally biased region" description="Polar residues" evidence="2">
    <location>
        <begin position="23"/>
        <end position="39"/>
    </location>
</feature>
<dbReference type="Proteomes" id="UP000053342">
    <property type="component" value="Unassembled WGS sequence"/>
</dbReference>
<evidence type="ECO:0000256" key="2">
    <source>
        <dbReference type="SAM" id="MobiDB-lite"/>
    </source>
</evidence>
<evidence type="ECO:0000313" key="4">
    <source>
        <dbReference type="Proteomes" id="UP000053342"/>
    </source>
</evidence>
<gene>
    <name evidence="3" type="ORF">PV06_10770</name>
</gene>
<dbReference type="AlphaFoldDB" id="A0A0D2D1G3"/>
<evidence type="ECO:0000313" key="3">
    <source>
        <dbReference type="EMBL" id="KIW37148.1"/>
    </source>
</evidence>
<keyword evidence="4" id="KW-1185">Reference proteome</keyword>
<protein>
    <recommendedName>
        <fullName evidence="5">Inner membrane assembly complex subunit 17</fullName>
    </recommendedName>
</protein>
<dbReference type="EMBL" id="KN847346">
    <property type="protein sequence ID" value="KIW37148.1"/>
    <property type="molecule type" value="Genomic_DNA"/>
</dbReference>
<organism evidence="3 4">
    <name type="scientific">Exophiala oligosperma</name>
    <dbReference type="NCBI Taxonomy" id="215243"/>
    <lineage>
        <taxon>Eukaryota</taxon>
        <taxon>Fungi</taxon>
        <taxon>Dikarya</taxon>
        <taxon>Ascomycota</taxon>
        <taxon>Pezizomycotina</taxon>
        <taxon>Eurotiomycetes</taxon>
        <taxon>Chaetothyriomycetidae</taxon>
        <taxon>Chaetothyriales</taxon>
        <taxon>Herpotrichiellaceae</taxon>
        <taxon>Exophiala</taxon>
    </lineage>
</organism>
<evidence type="ECO:0008006" key="5">
    <source>
        <dbReference type="Google" id="ProtNLM"/>
    </source>
</evidence>
<dbReference type="GeneID" id="27362844"/>
<dbReference type="VEuPathDB" id="FungiDB:PV06_10770"/>
<evidence type="ECO:0000256" key="1">
    <source>
        <dbReference type="SAM" id="Coils"/>
    </source>
</evidence>
<reference evidence="3 4" key="1">
    <citation type="submission" date="2015-01" db="EMBL/GenBank/DDBJ databases">
        <title>The Genome Sequence of Exophiala oligosperma CBS72588.</title>
        <authorList>
            <consortium name="The Broad Institute Genomics Platform"/>
            <person name="Cuomo C."/>
            <person name="de Hoog S."/>
            <person name="Gorbushina A."/>
            <person name="Stielow B."/>
            <person name="Teixiera M."/>
            <person name="Abouelleil A."/>
            <person name="Chapman S.B."/>
            <person name="Priest M."/>
            <person name="Young S.K."/>
            <person name="Wortman J."/>
            <person name="Nusbaum C."/>
            <person name="Birren B."/>
        </authorList>
    </citation>
    <scope>NUCLEOTIDE SEQUENCE [LARGE SCALE GENOMIC DNA]</scope>
    <source>
        <strain evidence="3 4">CBS 72588</strain>
    </source>
</reference>
<dbReference type="RefSeq" id="XP_016257364.1">
    <property type="nucleotide sequence ID" value="XM_016412350.1"/>
</dbReference>
<accession>A0A0D2D1G3</accession>
<dbReference type="HOGENOM" id="CLU_137473_1_0_1"/>
<proteinExistence type="predicted"/>
<feature type="coiled-coil region" evidence="1">
    <location>
        <begin position="86"/>
        <end position="113"/>
    </location>
</feature>